<proteinExistence type="predicted"/>
<organism evidence="2 3">
    <name type="scientific">Panicum virgatum</name>
    <name type="common">Blackwell switchgrass</name>
    <dbReference type="NCBI Taxonomy" id="38727"/>
    <lineage>
        <taxon>Eukaryota</taxon>
        <taxon>Viridiplantae</taxon>
        <taxon>Streptophyta</taxon>
        <taxon>Embryophyta</taxon>
        <taxon>Tracheophyta</taxon>
        <taxon>Spermatophyta</taxon>
        <taxon>Magnoliopsida</taxon>
        <taxon>Liliopsida</taxon>
        <taxon>Poales</taxon>
        <taxon>Poaceae</taxon>
        <taxon>PACMAD clade</taxon>
        <taxon>Panicoideae</taxon>
        <taxon>Panicodae</taxon>
        <taxon>Paniceae</taxon>
        <taxon>Panicinae</taxon>
        <taxon>Panicum</taxon>
        <taxon>Panicum sect. Hiantes</taxon>
    </lineage>
</organism>
<accession>A0A8T0QQT9</accession>
<keyword evidence="3" id="KW-1185">Reference proteome</keyword>
<name>A0A8T0QQT9_PANVG</name>
<reference evidence="2" key="1">
    <citation type="submission" date="2020-05" db="EMBL/GenBank/DDBJ databases">
        <title>WGS assembly of Panicum virgatum.</title>
        <authorList>
            <person name="Lovell J.T."/>
            <person name="Jenkins J."/>
            <person name="Shu S."/>
            <person name="Juenger T.E."/>
            <person name="Schmutz J."/>
        </authorList>
    </citation>
    <scope>NUCLEOTIDE SEQUENCE</scope>
    <source>
        <strain evidence="2">AP13</strain>
    </source>
</reference>
<dbReference type="Proteomes" id="UP000823388">
    <property type="component" value="Chromosome 7K"/>
</dbReference>
<sequence length="79" mass="9149">MHRSKLERRGARTERAKPNRGRRRKRPTIVGESRFQHDFCKARMEILWVPSCFHPIPLVKPVALFPSSTAVALLADTIR</sequence>
<evidence type="ECO:0000313" key="2">
    <source>
        <dbReference type="EMBL" id="KAG2575468.1"/>
    </source>
</evidence>
<feature type="region of interest" description="Disordered" evidence="1">
    <location>
        <begin position="1"/>
        <end position="28"/>
    </location>
</feature>
<comment type="caution">
    <text evidence="2">The sequence shown here is derived from an EMBL/GenBank/DDBJ whole genome shotgun (WGS) entry which is preliminary data.</text>
</comment>
<evidence type="ECO:0000313" key="3">
    <source>
        <dbReference type="Proteomes" id="UP000823388"/>
    </source>
</evidence>
<dbReference type="EMBL" id="CM029049">
    <property type="protein sequence ID" value="KAG2575468.1"/>
    <property type="molecule type" value="Genomic_DNA"/>
</dbReference>
<evidence type="ECO:0000256" key="1">
    <source>
        <dbReference type="SAM" id="MobiDB-lite"/>
    </source>
</evidence>
<gene>
    <name evidence="2" type="ORF">PVAP13_7KG389601</name>
</gene>
<feature type="compositionally biased region" description="Basic and acidic residues" evidence="1">
    <location>
        <begin position="7"/>
        <end position="17"/>
    </location>
</feature>
<protein>
    <submittedName>
        <fullName evidence="2">Uncharacterized protein</fullName>
    </submittedName>
</protein>
<dbReference type="AlphaFoldDB" id="A0A8T0QQT9"/>
<feature type="compositionally biased region" description="Basic residues" evidence="1">
    <location>
        <begin position="18"/>
        <end position="27"/>
    </location>
</feature>